<dbReference type="EMBL" id="CP145723">
    <property type="protein sequence ID" value="WWM68865.1"/>
    <property type="molecule type" value="Genomic_DNA"/>
</dbReference>
<dbReference type="InterPro" id="IPR011006">
    <property type="entry name" value="CheY-like_superfamily"/>
</dbReference>
<dbReference type="SUPFAM" id="SSF52172">
    <property type="entry name" value="CheY-like"/>
    <property type="match status" value="1"/>
</dbReference>
<sequence>MPDCLPMDTPTRSASPANLLAVVSEDELLLQALVREVLKQEGFHVETFGTADAALQFLELHWQQVNVVVSNVRMPGVIDGVQLAKIVSERWPAVPFVLMSGYAGLRNDIPSGVPFLHKPWTLDQLTEAVWKVVPRPDFPGPAAS</sequence>
<dbReference type="Proteomes" id="UP001372714">
    <property type="component" value="Chromosome"/>
</dbReference>
<evidence type="ECO:0000256" key="1">
    <source>
        <dbReference type="ARBA" id="ARBA00022553"/>
    </source>
</evidence>
<dbReference type="SMART" id="SM00448">
    <property type="entry name" value="REC"/>
    <property type="match status" value="1"/>
</dbReference>
<dbReference type="PROSITE" id="PS50110">
    <property type="entry name" value="RESPONSE_REGULATORY"/>
    <property type="match status" value="1"/>
</dbReference>
<name>A0ABZ2FZ18_9PSED</name>
<comment type="caution">
    <text evidence="2">Lacks conserved residue(s) required for the propagation of feature annotation.</text>
</comment>
<dbReference type="Gene3D" id="3.40.50.2300">
    <property type="match status" value="1"/>
</dbReference>
<dbReference type="PANTHER" id="PTHR44591:SF21">
    <property type="entry name" value="TWO-COMPONENT RESPONSE REGULATOR"/>
    <property type="match status" value="1"/>
</dbReference>
<protein>
    <submittedName>
        <fullName evidence="4">Response regulator</fullName>
    </submittedName>
</protein>
<proteinExistence type="predicted"/>
<reference evidence="4 5" key="1">
    <citation type="submission" date="2024-02" db="EMBL/GenBank/DDBJ databases">
        <title>The whole genome sequence of Pseudomonas benzopyrenica MLY92.</title>
        <authorList>
            <person name="Liu Y."/>
        </authorList>
    </citation>
    <scope>NUCLEOTIDE SEQUENCE [LARGE SCALE GENOMIC DNA]</scope>
    <source>
        <strain evidence="4 5">MLY92</strain>
    </source>
</reference>
<gene>
    <name evidence="4" type="ORF">V6W80_11525</name>
</gene>
<accession>A0ABZ2FZ18</accession>
<dbReference type="InterPro" id="IPR001789">
    <property type="entry name" value="Sig_transdc_resp-reg_receiver"/>
</dbReference>
<evidence type="ECO:0000256" key="2">
    <source>
        <dbReference type="PROSITE-ProRule" id="PRU00169"/>
    </source>
</evidence>
<dbReference type="Pfam" id="PF00072">
    <property type="entry name" value="Response_reg"/>
    <property type="match status" value="1"/>
</dbReference>
<organism evidence="4 5">
    <name type="scientific">Pseudomonas benzopyrenica</name>
    <dbReference type="NCBI Taxonomy" id="2993566"/>
    <lineage>
        <taxon>Bacteria</taxon>
        <taxon>Pseudomonadati</taxon>
        <taxon>Pseudomonadota</taxon>
        <taxon>Gammaproteobacteria</taxon>
        <taxon>Pseudomonadales</taxon>
        <taxon>Pseudomonadaceae</taxon>
        <taxon>Pseudomonas</taxon>
    </lineage>
</organism>
<evidence type="ECO:0000313" key="4">
    <source>
        <dbReference type="EMBL" id="WWM68865.1"/>
    </source>
</evidence>
<evidence type="ECO:0000313" key="5">
    <source>
        <dbReference type="Proteomes" id="UP001372714"/>
    </source>
</evidence>
<dbReference type="PANTHER" id="PTHR44591">
    <property type="entry name" value="STRESS RESPONSE REGULATOR PROTEIN 1"/>
    <property type="match status" value="1"/>
</dbReference>
<dbReference type="RefSeq" id="WP_231893085.1">
    <property type="nucleotide sequence ID" value="NZ_CP145723.1"/>
</dbReference>
<keyword evidence="1" id="KW-0597">Phosphoprotein</keyword>
<feature type="domain" description="Response regulatory" evidence="3">
    <location>
        <begin position="20"/>
        <end position="133"/>
    </location>
</feature>
<keyword evidence="5" id="KW-1185">Reference proteome</keyword>
<evidence type="ECO:0000259" key="3">
    <source>
        <dbReference type="PROSITE" id="PS50110"/>
    </source>
</evidence>
<dbReference type="InterPro" id="IPR050595">
    <property type="entry name" value="Bact_response_regulator"/>
</dbReference>